<evidence type="ECO:0000313" key="2">
    <source>
        <dbReference type="EMBL" id="MST55531.1"/>
    </source>
</evidence>
<reference evidence="2 3" key="1">
    <citation type="submission" date="2019-08" db="EMBL/GenBank/DDBJ databases">
        <title>In-depth cultivation of the pig gut microbiome towards novel bacterial diversity and tailored functional studies.</title>
        <authorList>
            <person name="Wylensek D."/>
            <person name="Hitch T.C.A."/>
            <person name="Clavel T."/>
        </authorList>
    </citation>
    <scope>NUCLEOTIDE SEQUENCE [LARGE SCALE GENOMIC DNA]</scope>
    <source>
        <strain evidence="2 3">SM-530-WT-4B</strain>
    </source>
</reference>
<dbReference type="AlphaFoldDB" id="A0A6L5YBD3"/>
<protein>
    <recommendedName>
        <fullName evidence="4">Nickel transport protein</fullName>
    </recommendedName>
</protein>
<dbReference type="Proteomes" id="UP000473699">
    <property type="component" value="Unassembled WGS sequence"/>
</dbReference>
<evidence type="ECO:0000256" key="1">
    <source>
        <dbReference type="SAM" id="Phobius"/>
    </source>
</evidence>
<sequence length="168" mass="17890">MTALSMFKRAVATLLMGLVLTGPIGCLRASAHGVGYRQSDLPSVPLEFFYSTGETMSYLDTKVFSPADEKFANQSGRTDAAGRFAFVPDVPGTWRVIVKDDEGHQCAAEIDVTQEFLDGGSEKSSALAVKEQSAVPQGVDLAIRCVLGVSLLFNVAAFVLLARRGKAA</sequence>
<evidence type="ECO:0008006" key="4">
    <source>
        <dbReference type="Google" id="ProtNLM"/>
    </source>
</evidence>
<name>A0A6L5YBD3_9BACT</name>
<dbReference type="EMBL" id="VUNH01000005">
    <property type="protein sequence ID" value="MST55531.1"/>
    <property type="molecule type" value="Genomic_DNA"/>
</dbReference>
<keyword evidence="1" id="KW-0812">Transmembrane</keyword>
<gene>
    <name evidence="2" type="ORF">FYJ74_05720</name>
</gene>
<evidence type="ECO:0000313" key="3">
    <source>
        <dbReference type="Proteomes" id="UP000473699"/>
    </source>
</evidence>
<feature type="transmembrane region" description="Helical" evidence="1">
    <location>
        <begin position="141"/>
        <end position="162"/>
    </location>
</feature>
<keyword evidence="1" id="KW-0472">Membrane</keyword>
<accession>A0A6L5YBD3</accession>
<keyword evidence="1" id="KW-1133">Transmembrane helix</keyword>
<proteinExistence type="predicted"/>
<keyword evidence="3" id="KW-1185">Reference proteome</keyword>
<organism evidence="2 3">
    <name type="scientific">Pyramidobacter porci</name>
    <dbReference type="NCBI Taxonomy" id="2605789"/>
    <lineage>
        <taxon>Bacteria</taxon>
        <taxon>Thermotogati</taxon>
        <taxon>Synergistota</taxon>
        <taxon>Synergistia</taxon>
        <taxon>Synergistales</taxon>
        <taxon>Dethiosulfovibrionaceae</taxon>
        <taxon>Pyramidobacter</taxon>
    </lineage>
</organism>
<comment type="caution">
    <text evidence="2">The sequence shown here is derived from an EMBL/GenBank/DDBJ whole genome shotgun (WGS) entry which is preliminary data.</text>
</comment>